<evidence type="ECO:0000256" key="1">
    <source>
        <dbReference type="SAM" id="MobiDB-lite"/>
    </source>
</evidence>
<accession>A0A9J6AZW8</accession>
<evidence type="ECO:0000313" key="3">
    <source>
        <dbReference type="Proteomes" id="UP000824120"/>
    </source>
</evidence>
<keyword evidence="3" id="KW-1185">Reference proteome</keyword>
<gene>
    <name evidence="2" type="ORF">H5410_001543</name>
</gene>
<dbReference type="EMBL" id="JACXVP010000001">
    <property type="protein sequence ID" value="KAG5629826.1"/>
    <property type="molecule type" value="Genomic_DNA"/>
</dbReference>
<proteinExistence type="predicted"/>
<sequence length="180" mass="20871">MHQVWFIIKVTTTKEDVLCVVLHQSRNYKRRCTKCGSSSKSQLQKKMSHVWFAIKDTIVEEDTLSVVCYQSRNCKIKCTKCSLSPKSQVQKKMHEVIKSLFSIESSRSPFELSFTKMQIFYSNKSLVIRNLLHQDRDVLVGLHRAIKKEDKFDSKLQKSIPANSEGGGEEPPSMFVRRRQ</sequence>
<organism evidence="2 3">
    <name type="scientific">Solanum commersonii</name>
    <name type="common">Commerson's wild potato</name>
    <name type="synonym">Commerson's nightshade</name>
    <dbReference type="NCBI Taxonomy" id="4109"/>
    <lineage>
        <taxon>Eukaryota</taxon>
        <taxon>Viridiplantae</taxon>
        <taxon>Streptophyta</taxon>
        <taxon>Embryophyta</taxon>
        <taxon>Tracheophyta</taxon>
        <taxon>Spermatophyta</taxon>
        <taxon>Magnoliopsida</taxon>
        <taxon>eudicotyledons</taxon>
        <taxon>Gunneridae</taxon>
        <taxon>Pentapetalae</taxon>
        <taxon>asterids</taxon>
        <taxon>lamiids</taxon>
        <taxon>Solanales</taxon>
        <taxon>Solanaceae</taxon>
        <taxon>Solanoideae</taxon>
        <taxon>Solaneae</taxon>
        <taxon>Solanum</taxon>
    </lineage>
</organism>
<feature type="region of interest" description="Disordered" evidence="1">
    <location>
        <begin position="152"/>
        <end position="180"/>
    </location>
</feature>
<dbReference type="Proteomes" id="UP000824120">
    <property type="component" value="Chromosome 1"/>
</dbReference>
<dbReference type="AlphaFoldDB" id="A0A9J6AZW8"/>
<comment type="caution">
    <text evidence="2">The sequence shown here is derived from an EMBL/GenBank/DDBJ whole genome shotgun (WGS) entry which is preliminary data.</text>
</comment>
<evidence type="ECO:0000313" key="2">
    <source>
        <dbReference type="EMBL" id="KAG5629826.1"/>
    </source>
</evidence>
<protein>
    <submittedName>
        <fullName evidence="2">Uncharacterized protein</fullName>
    </submittedName>
</protein>
<reference evidence="2 3" key="1">
    <citation type="submission" date="2020-09" db="EMBL/GenBank/DDBJ databases">
        <title>De no assembly of potato wild relative species, Solanum commersonii.</title>
        <authorList>
            <person name="Cho K."/>
        </authorList>
    </citation>
    <scope>NUCLEOTIDE SEQUENCE [LARGE SCALE GENOMIC DNA]</scope>
    <source>
        <strain evidence="2">LZ3.2</strain>
        <tissue evidence="2">Leaf</tissue>
    </source>
</reference>
<name>A0A9J6AZW8_SOLCO</name>